<dbReference type="SUPFAM" id="SSF82171">
    <property type="entry name" value="DPP6 N-terminal domain-like"/>
    <property type="match status" value="1"/>
</dbReference>
<dbReference type="Pfam" id="PF00326">
    <property type="entry name" value="Peptidase_S9"/>
    <property type="match status" value="1"/>
</dbReference>
<evidence type="ECO:0000313" key="4">
    <source>
        <dbReference type="EMBL" id="HIT39222.1"/>
    </source>
</evidence>
<protein>
    <submittedName>
        <fullName evidence="4">DPP IV N-terminal domain-containing protein</fullName>
    </submittedName>
</protein>
<dbReference type="Gene3D" id="2.140.10.30">
    <property type="entry name" value="Dipeptidylpeptidase IV, N-terminal domain"/>
    <property type="match status" value="1"/>
</dbReference>
<dbReference type="InterPro" id="IPR002469">
    <property type="entry name" value="Peptidase_S9B_N"/>
</dbReference>
<feature type="chain" id="PRO_5039570246" evidence="1">
    <location>
        <begin position="22"/>
        <end position="719"/>
    </location>
</feature>
<organism evidence="4 5">
    <name type="scientific">Candidatus Caccoplasma intestinavium</name>
    <dbReference type="NCBI Taxonomy" id="2840716"/>
    <lineage>
        <taxon>Bacteria</taxon>
        <taxon>Pseudomonadati</taxon>
        <taxon>Bacteroidota</taxon>
        <taxon>Bacteroidia</taxon>
        <taxon>Bacteroidales</taxon>
        <taxon>Bacteroidaceae</taxon>
        <taxon>Bacteroidaceae incertae sedis</taxon>
        <taxon>Candidatus Caccoplasma</taxon>
    </lineage>
</organism>
<feature type="domain" description="Peptidase S9 prolyl oligopeptidase catalytic" evidence="2">
    <location>
        <begin position="524"/>
        <end position="719"/>
    </location>
</feature>
<evidence type="ECO:0000259" key="3">
    <source>
        <dbReference type="Pfam" id="PF00930"/>
    </source>
</evidence>
<proteinExistence type="predicted"/>
<name>A0A9D1KE92_9BACT</name>
<dbReference type="AlphaFoldDB" id="A0A9D1KE92"/>
<evidence type="ECO:0000259" key="2">
    <source>
        <dbReference type="Pfam" id="PF00326"/>
    </source>
</evidence>
<evidence type="ECO:0000313" key="5">
    <source>
        <dbReference type="Proteomes" id="UP000886722"/>
    </source>
</evidence>
<comment type="caution">
    <text evidence="4">The sequence shown here is derived from an EMBL/GenBank/DDBJ whole genome shotgun (WGS) entry which is preliminary data.</text>
</comment>
<dbReference type="SUPFAM" id="SSF53474">
    <property type="entry name" value="alpha/beta-Hydrolases"/>
    <property type="match status" value="1"/>
</dbReference>
<dbReference type="PANTHER" id="PTHR11731:SF193">
    <property type="entry name" value="DIPEPTIDYL PEPTIDASE 9"/>
    <property type="match status" value="1"/>
</dbReference>
<keyword evidence="1" id="KW-0732">Signal</keyword>
<dbReference type="GO" id="GO:0008239">
    <property type="term" value="F:dipeptidyl-peptidase activity"/>
    <property type="evidence" value="ECO:0007669"/>
    <property type="project" value="TreeGrafter"/>
</dbReference>
<dbReference type="GO" id="GO:0006508">
    <property type="term" value="P:proteolysis"/>
    <property type="evidence" value="ECO:0007669"/>
    <property type="project" value="InterPro"/>
</dbReference>
<accession>A0A9D1KE92</accession>
<evidence type="ECO:0000256" key="1">
    <source>
        <dbReference type="SAM" id="SignalP"/>
    </source>
</evidence>
<feature type="domain" description="Dipeptidylpeptidase IV N-terminal" evidence="3">
    <location>
        <begin position="119"/>
        <end position="436"/>
    </location>
</feature>
<dbReference type="InterPro" id="IPR029058">
    <property type="entry name" value="AB_hydrolase_fold"/>
</dbReference>
<dbReference type="GO" id="GO:0008236">
    <property type="term" value="F:serine-type peptidase activity"/>
    <property type="evidence" value="ECO:0007669"/>
    <property type="project" value="InterPro"/>
</dbReference>
<dbReference type="Proteomes" id="UP000886722">
    <property type="component" value="Unassembled WGS sequence"/>
</dbReference>
<dbReference type="InterPro" id="IPR050278">
    <property type="entry name" value="Serine_Prot_S9B/DPPIV"/>
</dbReference>
<sequence>MIMKRYFIVLFSLLLAMNTAAQEKQLTAQDLIPGGKNAYRFVPQSLRQLSFVGDNYIYRQGDTLLITRPGSKKHTPWLTLDELNKGLETAGLKTIKSLPAFAIKEIAGTSYFYFYNQSSILLYNPSTQKIEYRIPYQKGDSNFAFEPQQKRLAVTNGRDLILIGNDGSRMTIAHDDNDQISFGASNVHRNEFGISSGIFWSPQGNALAFYRMDESRVTDYPLVDISTRTAALKETKYPMAGMASHEVKVGIYHTASGDTVYLRTPGEKDQYLTNIAWSPDEKNIYLQRLNRRQDTCRTEVYDATDGKLLRTLFTETSDKYVEPQYPVFFLPGRNDRFVHLSRRDGYHHLYLYNTDGKLLKQLTSGAWEVLSATPSPDGKSIFITSNEESPLEINLYKVSVSSGKRTRLTPQSGVHRTTISSSGKYVIDLYANHETPRITQLISTTNGKTETLLIAENPYKGYETPSVIGGTLKAADGTTDLYYRVTRPPHFDPEKKYPVIVYVYGGPHAQMVTDSWLWGASGNDLLMAARGYVVFTLDNRGSANRGLPFEDVTHHRLGEAEMADQMQGIDWLRNQSWCDTTRIGVHGWSFGGFMTTNLMLTHGDVFKVGVAGGPVIDWKYYEIMYGERYMGTPQANLEGYKSANLNLKAGNLQGHLMLIHCDTDPVVVWQHSLSFLKSCIKAGTYPDYFVYPGHAHNVIGPERVHLYEKVIRYFDDYLK</sequence>
<reference evidence="4" key="1">
    <citation type="submission" date="2020-10" db="EMBL/GenBank/DDBJ databases">
        <authorList>
            <person name="Gilroy R."/>
        </authorList>
    </citation>
    <scope>NUCLEOTIDE SEQUENCE</scope>
    <source>
        <strain evidence="4">21143</strain>
    </source>
</reference>
<dbReference type="InterPro" id="IPR001375">
    <property type="entry name" value="Peptidase_S9_cat"/>
</dbReference>
<dbReference type="PANTHER" id="PTHR11731">
    <property type="entry name" value="PROTEASE FAMILY S9B,C DIPEPTIDYL-PEPTIDASE IV-RELATED"/>
    <property type="match status" value="1"/>
</dbReference>
<dbReference type="Pfam" id="PF00930">
    <property type="entry name" value="DPPIV_N"/>
    <property type="match status" value="1"/>
</dbReference>
<dbReference type="Gene3D" id="3.40.50.1820">
    <property type="entry name" value="alpha/beta hydrolase"/>
    <property type="match status" value="1"/>
</dbReference>
<feature type="signal peptide" evidence="1">
    <location>
        <begin position="1"/>
        <end position="21"/>
    </location>
</feature>
<gene>
    <name evidence="4" type="ORF">IAD06_04185</name>
</gene>
<reference evidence="4" key="2">
    <citation type="journal article" date="2021" name="PeerJ">
        <title>Extensive microbial diversity within the chicken gut microbiome revealed by metagenomics and culture.</title>
        <authorList>
            <person name="Gilroy R."/>
            <person name="Ravi A."/>
            <person name="Getino M."/>
            <person name="Pursley I."/>
            <person name="Horton D.L."/>
            <person name="Alikhan N.F."/>
            <person name="Baker D."/>
            <person name="Gharbi K."/>
            <person name="Hall N."/>
            <person name="Watson M."/>
            <person name="Adriaenssens E.M."/>
            <person name="Foster-Nyarko E."/>
            <person name="Jarju S."/>
            <person name="Secka A."/>
            <person name="Antonio M."/>
            <person name="Oren A."/>
            <person name="Chaudhuri R.R."/>
            <person name="La Ragione R."/>
            <person name="Hildebrand F."/>
            <person name="Pallen M.J."/>
        </authorList>
    </citation>
    <scope>NUCLEOTIDE SEQUENCE</scope>
    <source>
        <strain evidence="4">21143</strain>
    </source>
</reference>
<dbReference type="EMBL" id="DVKT01000034">
    <property type="protein sequence ID" value="HIT39222.1"/>
    <property type="molecule type" value="Genomic_DNA"/>
</dbReference>